<sequence length="247" mass="27931">MALYIVTHCITRSPPETRSRTIRNLRALILLPFHYLFPFLGGSSCCLRGLRIALLRANIVGTTPYFEAGTSEMLPESAVNHRIVIIEDCGYAGVDQDAERRRALKQLDRALEQRFQTIVIEPIRLGDETSRWIAFGNMIHRVMLLGGFGSLVAARCFPQWPALWITSSGLSVISYLLYRFSWQTDPCSEYQVEQDAARLASLDLSNCHSSTAVVLVHKATTYRTLFHTSAVLMSVLLIMFKLRKLYS</sequence>
<dbReference type="Pfam" id="PF14972">
    <property type="entry name" value="Mito_morph_reg"/>
    <property type="match status" value="1"/>
</dbReference>
<comment type="similarity">
    <text evidence="3">Belongs to the TMEM11 family.</text>
</comment>
<keyword evidence="8" id="KW-0472">Membrane</keyword>
<dbReference type="GO" id="GO:0007007">
    <property type="term" value="P:inner mitochondrial membrane organization"/>
    <property type="evidence" value="ECO:0007669"/>
    <property type="project" value="TreeGrafter"/>
</dbReference>
<dbReference type="PANTHER" id="PTHR15099">
    <property type="entry name" value="PROTEIN PM1"/>
    <property type="match status" value="1"/>
</dbReference>
<dbReference type="WBParaSite" id="SBAD_0000138001-mRNA-1">
    <property type="protein sequence ID" value="SBAD_0000138001-mRNA-1"/>
    <property type="gene ID" value="SBAD_0000138001"/>
</dbReference>
<evidence type="ECO:0000256" key="5">
    <source>
        <dbReference type="ARBA" id="ARBA00022792"/>
    </source>
</evidence>
<dbReference type="InterPro" id="IPR026120">
    <property type="entry name" value="TMEM11"/>
</dbReference>
<keyword evidence="6" id="KW-1133">Transmembrane helix</keyword>
<protein>
    <submittedName>
        <fullName evidence="11">Transmembrane protein 11, mitochondrial</fullName>
    </submittedName>
</protein>
<accession>A0A183ICH9</accession>
<organism evidence="11">
    <name type="scientific">Soboliphyme baturini</name>
    <dbReference type="NCBI Taxonomy" id="241478"/>
    <lineage>
        <taxon>Eukaryota</taxon>
        <taxon>Metazoa</taxon>
        <taxon>Ecdysozoa</taxon>
        <taxon>Nematoda</taxon>
        <taxon>Enoplea</taxon>
        <taxon>Dorylaimia</taxon>
        <taxon>Dioctophymatida</taxon>
        <taxon>Dioctophymatoidea</taxon>
        <taxon>Soboliphymatidae</taxon>
        <taxon>Soboliphyme</taxon>
    </lineage>
</organism>
<dbReference type="OrthoDB" id="9970856at2759"/>
<comment type="function">
    <text evidence="1">Plays a role in mitochondrial morphogenesis.</text>
</comment>
<dbReference type="PANTHER" id="PTHR15099:SF2">
    <property type="entry name" value="TRANSMEMBRANE PROTEIN 11, MITOCHONDRIAL"/>
    <property type="match status" value="1"/>
</dbReference>
<evidence type="ECO:0000256" key="6">
    <source>
        <dbReference type="ARBA" id="ARBA00022989"/>
    </source>
</evidence>
<keyword evidence="5" id="KW-0999">Mitochondrion inner membrane</keyword>
<reference evidence="9 10" key="2">
    <citation type="submission" date="2018-11" db="EMBL/GenBank/DDBJ databases">
        <authorList>
            <consortium name="Pathogen Informatics"/>
        </authorList>
    </citation>
    <scope>NUCLEOTIDE SEQUENCE [LARGE SCALE GENOMIC DNA]</scope>
</reference>
<keyword evidence="7" id="KW-0496">Mitochondrion</keyword>
<comment type="subcellular location">
    <subcellularLocation>
        <location evidence="2">Mitochondrion inner membrane</location>
        <topology evidence="2">Multi-pass membrane protein</topology>
    </subcellularLocation>
</comment>
<evidence type="ECO:0000256" key="7">
    <source>
        <dbReference type="ARBA" id="ARBA00023128"/>
    </source>
</evidence>
<name>A0A183ICH9_9BILA</name>
<keyword evidence="4" id="KW-0812">Transmembrane</keyword>
<keyword evidence="10" id="KW-1185">Reference proteome</keyword>
<evidence type="ECO:0000313" key="10">
    <source>
        <dbReference type="Proteomes" id="UP000270296"/>
    </source>
</evidence>
<evidence type="ECO:0000313" key="9">
    <source>
        <dbReference type="EMBL" id="VDO93983.1"/>
    </source>
</evidence>
<dbReference type="Proteomes" id="UP000270296">
    <property type="component" value="Unassembled WGS sequence"/>
</dbReference>
<evidence type="ECO:0000256" key="2">
    <source>
        <dbReference type="ARBA" id="ARBA00004448"/>
    </source>
</evidence>
<proteinExistence type="inferred from homology"/>
<evidence type="ECO:0000256" key="8">
    <source>
        <dbReference type="ARBA" id="ARBA00023136"/>
    </source>
</evidence>
<dbReference type="EMBL" id="UZAM01006788">
    <property type="protein sequence ID" value="VDO93983.1"/>
    <property type="molecule type" value="Genomic_DNA"/>
</dbReference>
<dbReference type="GO" id="GO:0005743">
    <property type="term" value="C:mitochondrial inner membrane"/>
    <property type="evidence" value="ECO:0007669"/>
    <property type="project" value="UniProtKB-SubCell"/>
</dbReference>
<dbReference type="AlphaFoldDB" id="A0A183ICH9"/>
<gene>
    <name evidence="9" type="ORF">SBAD_LOCUS1323</name>
</gene>
<reference evidence="11" key="1">
    <citation type="submission" date="2016-06" db="UniProtKB">
        <authorList>
            <consortium name="WormBaseParasite"/>
        </authorList>
    </citation>
    <scope>IDENTIFICATION</scope>
</reference>
<evidence type="ECO:0000256" key="3">
    <source>
        <dbReference type="ARBA" id="ARBA00006060"/>
    </source>
</evidence>
<evidence type="ECO:0000256" key="4">
    <source>
        <dbReference type="ARBA" id="ARBA00022692"/>
    </source>
</evidence>
<evidence type="ECO:0000256" key="1">
    <source>
        <dbReference type="ARBA" id="ARBA00002812"/>
    </source>
</evidence>
<evidence type="ECO:0000313" key="11">
    <source>
        <dbReference type="WBParaSite" id="SBAD_0000138001-mRNA-1"/>
    </source>
</evidence>